<evidence type="ECO:0000313" key="7">
    <source>
        <dbReference type="EMBL" id="ETW01231.1"/>
    </source>
</evidence>
<protein>
    <recommendedName>
        <fullName evidence="6">Essential protein Yae1 N-terminal domain-containing protein</fullName>
    </recommendedName>
</protein>
<evidence type="ECO:0000256" key="4">
    <source>
        <dbReference type="ARBA" id="ARBA00023242"/>
    </source>
</evidence>
<dbReference type="GO" id="GO:0005737">
    <property type="term" value="C:cytoplasm"/>
    <property type="evidence" value="ECO:0007669"/>
    <property type="project" value="UniProtKB-SubCell"/>
</dbReference>
<feature type="domain" description="Essential protein Yae1 N-terminal" evidence="6">
    <location>
        <begin position="45"/>
        <end position="83"/>
    </location>
</feature>
<dbReference type="Pfam" id="PF09811">
    <property type="entry name" value="Yae1_N"/>
    <property type="match status" value="1"/>
</dbReference>
<proteinExistence type="predicted"/>
<name>A0A024U484_9STRA</name>
<gene>
    <name evidence="7" type="ORF">H310_06817</name>
</gene>
<dbReference type="PANTHER" id="PTHR18829:SF0">
    <property type="entry name" value="PROTEIN YAE1 HOMOLOG"/>
    <property type="match status" value="1"/>
</dbReference>
<dbReference type="InterPro" id="IPR019191">
    <property type="entry name" value="Essential_protein_Yae1_N"/>
</dbReference>
<keyword evidence="4" id="KW-0539">Nucleus</keyword>
<feature type="region of interest" description="Disordered" evidence="5">
    <location>
        <begin position="1"/>
        <end position="24"/>
    </location>
</feature>
<evidence type="ECO:0000259" key="6">
    <source>
        <dbReference type="Pfam" id="PF09811"/>
    </source>
</evidence>
<dbReference type="EMBL" id="KI913963">
    <property type="protein sequence ID" value="ETW01231.1"/>
    <property type="molecule type" value="Genomic_DNA"/>
</dbReference>
<evidence type="ECO:0000256" key="3">
    <source>
        <dbReference type="ARBA" id="ARBA00022490"/>
    </source>
</evidence>
<dbReference type="GeneID" id="20083867"/>
<sequence>MTDEADFDESGSSYDGFSDDGSEQIDRMWMQQESRAMERRSRTVGFREGVDAGKEETLQEGFNAGYVVGASQGFRSGVLQGLLRAYTSQFPNLVSSNHTQLLAAIRAKEQASIDRGDIPSTDASDMDAVHNVLAPVFPNLHEWAPCHDKANHVPISRPTAVSD</sequence>
<evidence type="ECO:0000256" key="1">
    <source>
        <dbReference type="ARBA" id="ARBA00004123"/>
    </source>
</evidence>
<dbReference type="OrthoDB" id="20086at2759"/>
<evidence type="ECO:0000256" key="2">
    <source>
        <dbReference type="ARBA" id="ARBA00004496"/>
    </source>
</evidence>
<keyword evidence="3" id="KW-0963">Cytoplasm</keyword>
<dbReference type="AlphaFoldDB" id="A0A024U484"/>
<evidence type="ECO:0000256" key="5">
    <source>
        <dbReference type="SAM" id="MobiDB-lite"/>
    </source>
</evidence>
<dbReference type="STRING" id="157072.A0A024U484"/>
<dbReference type="GO" id="GO:0005634">
    <property type="term" value="C:nucleus"/>
    <property type="evidence" value="ECO:0007669"/>
    <property type="project" value="UniProtKB-SubCell"/>
</dbReference>
<accession>A0A024U484</accession>
<dbReference type="InterPro" id="IPR038881">
    <property type="entry name" value="Yae1-like"/>
</dbReference>
<organism evidence="7">
    <name type="scientific">Aphanomyces invadans</name>
    <dbReference type="NCBI Taxonomy" id="157072"/>
    <lineage>
        <taxon>Eukaryota</taxon>
        <taxon>Sar</taxon>
        <taxon>Stramenopiles</taxon>
        <taxon>Oomycota</taxon>
        <taxon>Saprolegniomycetes</taxon>
        <taxon>Saprolegniales</taxon>
        <taxon>Verrucalvaceae</taxon>
        <taxon>Aphanomyces</taxon>
    </lineage>
</organism>
<dbReference type="VEuPathDB" id="FungiDB:H310_06817"/>
<dbReference type="PANTHER" id="PTHR18829">
    <property type="entry name" value="PROTEIN YAE1 HOMOLOG"/>
    <property type="match status" value="1"/>
</dbReference>
<comment type="subcellular location">
    <subcellularLocation>
        <location evidence="2">Cytoplasm</location>
    </subcellularLocation>
    <subcellularLocation>
        <location evidence="1">Nucleus</location>
    </subcellularLocation>
</comment>
<reference evidence="7" key="1">
    <citation type="submission" date="2013-12" db="EMBL/GenBank/DDBJ databases">
        <title>The Genome Sequence of Aphanomyces invadans NJM9701.</title>
        <authorList>
            <consortium name="The Broad Institute Genomics Platform"/>
            <person name="Russ C."/>
            <person name="Tyler B."/>
            <person name="van West P."/>
            <person name="Dieguez-Uribeondo J."/>
            <person name="Young S.K."/>
            <person name="Zeng Q."/>
            <person name="Gargeya S."/>
            <person name="Fitzgerald M."/>
            <person name="Abouelleil A."/>
            <person name="Alvarado L."/>
            <person name="Chapman S.B."/>
            <person name="Gainer-Dewar J."/>
            <person name="Goldberg J."/>
            <person name="Griggs A."/>
            <person name="Gujja S."/>
            <person name="Hansen M."/>
            <person name="Howarth C."/>
            <person name="Imamovic A."/>
            <person name="Ireland A."/>
            <person name="Larimer J."/>
            <person name="McCowan C."/>
            <person name="Murphy C."/>
            <person name="Pearson M."/>
            <person name="Poon T.W."/>
            <person name="Priest M."/>
            <person name="Roberts A."/>
            <person name="Saif S."/>
            <person name="Shea T."/>
            <person name="Sykes S."/>
            <person name="Wortman J."/>
            <person name="Nusbaum C."/>
            <person name="Birren B."/>
        </authorList>
    </citation>
    <scope>NUCLEOTIDE SEQUENCE [LARGE SCALE GENOMIC DNA]</scope>
    <source>
        <strain evidence="7">NJM9701</strain>
    </source>
</reference>
<dbReference type="RefSeq" id="XP_008870229.1">
    <property type="nucleotide sequence ID" value="XM_008872007.1"/>
</dbReference>